<dbReference type="Proteomes" id="UP000006591">
    <property type="component" value="Chromosome 4"/>
</dbReference>
<dbReference type="GO" id="GO:0006952">
    <property type="term" value="P:defense response"/>
    <property type="evidence" value="ECO:0007669"/>
    <property type="project" value="UniProtKB-KW"/>
</dbReference>
<organism evidence="6">
    <name type="scientific">Oryza nivara</name>
    <name type="common">Indian wild rice</name>
    <name type="synonym">Oryza sativa f. spontanea</name>
    <dbReference type="NCBI Taxonomy" id="4536"/>
    <lineage>
        <taxon>Eukaryota</taxon>
        <taxon>Viridiplantae</taxon>
        <taxon>Streptophyta</taxon>
        <taxon>Embryophyta</taxon>
        <taxon>Tracheophyta</taxon>
        <taxon>Spermatophyta</taxon>
        <taxon>Magnoliopsida</taxon>
        <taxon>Liliopsida</taxon>
        <taxon>Poales</taxon>
        <taxon>Poaceae</taxon>
        <taxon>BOP clade</taxon>
        <taxon>Oryzoideae</taxon>
        <taxon>Oryzeae</taxon>
        <taxon>Oryzinae</taxon>
        <taxon>Oryza</taxon>
    </lineage>
</organism>
<dbReference type="PANTHER" id="PTHR36766:SF40">
    <property type="entry name" value="DISEASE RESISTANCE PROTEIN RGA3"/>
    <property type="match status" value="1"/>
</dbReference>
<dbReference type="SUPFAM" id="SSF52058">
    <property type="entry name" value="L domain-like"/>
    <property type="match status" value="1"/>
</dbReference>
<dbReference type="Pfam" id="PF23559">
    <property type="entry name" value="WHD_DRP"/>
    <property type="match status" value="1"/>
</dbReference>
<dbReference type="eggNOG" id="KOG4658">
    <property type="taxonomic scope" value="Eukaryota"/>
</dbReference>
<dbReference type="InterPro" id="IPR002182">
    <property type="entry name" value="NB-ARC"/>
</dbReference>
<name>A0A0E0H6V6_ORYNI</name>
<dbReference type="GO" id="GO:0043531">
    <property type="term" value="F:ADP binding"/>
    <property type="evidence" value="ECO:0007669"/>
    <property type="project" value="InterPro"/>
</dbReference>
<dbReference type="STRING" id="4536.A0A0E0H6V6"/>
<feature type="domain" description="Disease resistance protein winged helix" evidence="4">
    <location>
        <begin position="479"/>
        <end position="558"/>
    </location>
</feature>
<dbReference type="SUPFAM" id="SSF52047">
    <property type="entry name" value="RNI-like"/>
    <property type="match status" value="1"/>
</dbReference>
<dbReference type="PANTHER" id="PTHR36766">
    <property type="entry name" value="PLANT BROAD-SPECTRUM MILDEW RESISTANCE PROTEIN RPW8"/>
    <property type="match status" value="1"/>
</dbReference>
<keyword evidence="2" id="KW-0611">Plant defense</keyword>
<evidence type="ECO:0000259" key="3">
    <source>
        <dbReference type="Pfam" id="PF00931"/>
    </source>
</evidence>
<reference evidence="6" key="1">
    <citation type="submission" date="2015-04" db="UniProtKB">
        <authorList>
            <consortium name="EnsemblPlants"/>
        </authorList>
    </citation>
    <scope>IDENTIFICATION</scope>
    <source>
        <strain evidence="6">SL10</strain>
    </source>
</reference>
<dbReference type="Pfam" id="PF00931">
    <property type="entry name" value="NB-ARC"/>
    <property type="match status" value="1"/>
</dbReference>
<dbReference type="Gramene" id="ONIVA04G26480.1">
    <property type="protein sequence ID" value="ONIVA04G26480.1"/>
    <property type="gene ID" value="ONIVA04G26480"/>
</dbReference>
<dbReference type="InterPro" id="IPR058922">
    <property type="entry name" value="WHD_DRP"/>
</dbReference>
<protein>
    <submittedName>
        <fullName evidence="6">Uncharacterized protein</fullName>
    </submittedName>
</protein>
<proteinExistence type="predicted"/>
<keyword evidence="1" id="KW-0433">Leucine-rich repeat</keyword>
<dbReference type="InterPro" id="IPR027417">
    <property type="entry name" value="P-loop_NTPase"/>
</dbReference>
<dbReference type="InterPro" id="IPR032675">
    <property type="entry name" value="LRR_dom_sf"/>
</dbReference>
<keyword evidence="7" id="KW-1185">Reference proteome</keyword>
<dbReference type="Gene3D" id="3.80.10.10">
    <property type="entry name" value="Ribonuclease Inhibitor"/>
    <property type="match status" value="3"/>
</dbReference>
<feature type="domain" description="NB-ARC" evidence="3">
    <location>
        <begin position="225"/>
        <end position="388"/>
    </location>
</feature>
<evidence type="ECO:0000313" key="7">
    <source>
        <dbReference type="Proteomes" id="UP000006591"/>
    </source>
</evidence>
<evidence type="ECO:0000313" key="6">
    <source>
        <dbReference type="EnsemblPlants" id="ONIVA04G26480.1"/>
    </source>
</evidence>
<dbReference type="Gene3D" id="3.40.50.300">
    <property type="entry name" value="P-loop containing nucleotide triphosphate hydrolases"/>
    <property type="match status" value="1"/>
</dbReference>
<feature type="domain" description="R13L1/DRL21-like LRR repeat region" evidence="5">
    <location>
        <begin position="792"/>
        <end position="916"/>
    </location>
</feature>
<reference evidence="6" key="2">
    <citation type="submission" date="2018-04" db="EMBL/GenBank/DDBJ databases">
        <title>OnivRS2 (Oryza nivara Reference Sequence Version 2).</title>
        <authorList>
            <person name="Zhang J."/>
            <person name="Kudrna D."/>
            <person name="Lee S."/>
            <person name="Talag J."/>
            <person name="Rajasekar S."/>
            <person name="Welchert J."/>
            <person name="Hsing Y.-I."/>
            <person name="Wing R.A."/>
        </authorList>
    </citation>
    <scope>NUCLEOTIDE SEQUENCE [LARGE SCALE GENOMIC DNA]</scope>
    <source>
        <strain evidence="6">SL10</strain>
    </source>
</reference>
<dbReference type="EnsemblPlants" id="ONIVA04G26480.1">
    <property type="protein sequence ID" value="ONIVA04G26480.1"/>
    <property type="gene ID" value="ONIVA04G26480"/>
</dbReference>
<dbReference type="Pfam" id="PF25019">
    <property type="entry name" value="LRR_R13L1-DRL21"/>
    <property type="match status" value="1"/>
</dbReference>
<dbReference type="InterPro" id="IPR036388">
    <property type="entry name" value="WH-like_DNA-bd_sf"/>
</dbReference>
<evidence type="ECO:0000256" key="2">
    <source>
        <dbReference type="ARBA" id="ARBA00022821"/>
    </source>
</evidence>
<evidence type="ECO:0000259" key="5">
    <source>
        <dbReference type="Pfam" id="PF25019"/>
    </source>
</evidence>
<evidence type="ECO:0000256" key="1">
    <source>
        <dbReference type="ARBA" id="ARBA00022614"/>
    </source>
</evidence>
<evidence type="ECO:0000259" key="4">
    <source>
        <dbReference type="Pfam" id="PF23559"/>
    </source>
</evidence>
<dbReference type="Gene3D" id="1.10.10.10">
    <property type="entry name" value="Winged helix-like DNA-binding domain superfamily/Winged helix DNA-binding domain"/>
    <property type="match status" value="1"/>
</dbReference>
<sequence length="1448" mass="165378">MEVALGTAGWVVGKLVDLLSAELLKALDESYNLGGNASAIKAELLYTHKAQGRNVAHSPALAELLRQLSHLAEDADNVLDKVDYYRIRDHVKRTHEAADDDQVVDGRLVRRSILHARHAVGKCRRSLASSLSCRGRAAVDVEFFNRSIVSERIKSLMAQMQPLCAKISDFLKLELMDPRTTAANTTAAAAFSERVTTTTSTSLEAKLYGRYAEFYAAINEITGDRDGLAVLPVVGPGGIGKTTFTQHLFHDQRVKKHFHVRIWVHVSLRFDVLRLTKEIFNNMVASEVSWRRRWGNEREPHNLEQLQTLVERRLQSRRFLLILDDMWPCDSEYKWDKFLAPFRKTSAKGSTVIVTTRSEETADMVKSETNLLIRLGGLDSRPIWAFFLACALGDERAEHHKELLDLGREIVKKLKFSPLAAKTVGRLLKKDLTRRHWSRVLDSKEWEHADSVNDIMPALKLSYDCLPFHLQKCFTYCALFPDDYQYQDSELTHLWSALGVINCSGQDDRIQDIGLKYINGLVNNGIFQKVDGVKFSHKKGREVKHTYYVMHGLLHELARIVSSRECLSIDCSNPRFAYTPPSIRHLSIRTSCTSDTVGLDHYQNFKEEIRNLKEQISVANLHTVMFIGEYDERFSEAFKEILQDVKHVRVLRLFQTTLEFLPSKLIHLRYLRIQASKKTMNTQLKLNRSVTRKWDKFRLMMGETQTPATNDHLTSLPSSLPEYYHLRFLDLQDWTGMTTVPKHMQISHLIYLRQFLASKELQSSVAKIGKLKLLQELSKFQVNREECAGFELQQLGELRDLGGALTISNLHKVKTRTEAEKAKLTLKRNLVRLKLVWDETGREQTEEEANSIEGLQPPANLRELCIKNHKGNSCPSWFDSTISLKRIEVLHLHGVSWNTLPPFGQIPYLQKLKLENIAIEKFEVRYESLENLKSIEFNGMLSMVEWVSGNTWHLFSQLEQVKVSNCPVLKELPFSHDLKLLQTPDAQERHIFRPDLQILRVIGWRTSQASPVEHKCMTLKTNLRELVVRDCPQLSLPLMPYTTKLELAKVASRPYKLLYDIHMLEIRGVDNILLTLGNLDNVLAFHDMEWLVRVTIKVCSSVPLATLQKLTSLETLAIEDCISLSSGRGESDAIQIPIKHLMLRNCYITGKELSEILACCPCLSHLEMEDCKGITGLCMQQSSHEMDDDDNDIDGMLQFPSQFTSSLSRLGIFSRDHLTMNVKDEVLKKLMSLHWLQLGGCVLSCAAMQAVHDDLPLMNNLKALRAYGYDIYDLEEDRLMTRMARTVVAGSKELEELDIGSISGVLAAPICQRLSASLHRLTFRNDTMVQHFTEEQETALKLLTSLQKLIFYGCNRLQSLPSSLRSLRSLKRLEVSYRQLQGYSPELEEQCNNLRQHIPEVGIQEEQTVADRYRQEGGLTSVELLEGPARLQNLSKKNEKGQQDFTQV</sequence>
<dbReference type="InterPro" id="IPR056789">
    <property type="entry name" value="LRR_R13L1-DRL21"/>
</dbReference>
<dbReference type="PRINTS" id="PR00364">
    <property type="entry name" value="DISEASERSIST"/>
</dbReference>
<dbReference type="SUPFAM" id="SSF52540">
    <property type="entry name" value="P-loop containing nucleoside triphosphate hydrolases"/>
    <property type="match status" value="1"/>
</dbReference>
<accession>A0A0E0H6V6</accession>
<dbReference type="OMA" id="RNCYITG"/>